<dbReference type="InterPro" id="IPR019378">
    <property type="entry name" value="GDP-Fuc_O-FucTrfase"/>
</dbReference>
<dbReference type="Gene3D" id="3.40.50.11350">
    <property type="match status" value="2"/>
</dbReference>
<dbReference type="KEGG" id="goe:100908261"/>
<feature type="chain" id="PRO_5042525685" description="GDP-fucose protein O-fucosyltransferase 2" evidence="14">
    <location>
        <begin position="26"/>
        <end position="615"/>
    </location>
</feature>
<comment type="catalytic activity">
    <reaction evidence="12">
        <text>L-seryl-[protein] + GDP-beta-L-fucose = 3-O-(alpha-L-fucosyl)-L-seryl-[protein] + GDP + H(+)</text>
        <dbReference type="Rhea" id="RHEA:63644"/>
        <dbReference type="Rhea" id="RHEA-COMP:9863"/>
        <dbReference type="Rhea" id="RHEA-COMP:17914"/>
        <dbReference type="ChEBI" id="CHEBI:15378"/>
        <dbReference type="ChEBI" id="CHEBI:29999"/>
        <dbReference type="ChEBI" id="CHEBI:57273"/>
        <dbReference type="ChEBI" id="CHEBI:58189"/>
        <dbReference type="ChEBI" id="CHEBI:189632"/>
        <dbReference type="EC" id="2.4.1.221"/>
    </reaction>
    <physiologicalReaction direction="left-to-right" evidence="12">
        <dbReference type="Rhea" id="RHEA:63645"/>
    </physiologicalReaction>
</comment>
<organism evidence="15 16">
    <name type="scientific">Galendromus occidentalis</name>
    <name type="common">western predatory mite</name>
    <dbReference type="NCBI Taxonomy" id="34638"/>
    <lineage>
        <taxon>Eukaryota</taxon>
        <taxon>Metazoa</taxon>
        <taxon>Ecdysozoa</taxon>
        <taxon>Arthropoda</taxon>
        <taxon>Chelicerata</taxon>
        <taxon>Arachnida</taxon>
        <taxon>Acari</taxon>
        <taxon>Parasitiformes</taxon>
        <taxon>Mesostigmata</taxon>
        <taxon>Gamasina</taxon>
        <taxon>Phytoseioidea</taxon>
        <taxon>Phytoseiidae</taxon>
        <taxon>Typhlodrominae</taxon>
        <taxon>Galendromus</taxon>
    </lineage>
</organism>
<evidence type="ECO:0000256" key="13">
    <source>
        <dbReference type="SAM" id="MobiDB-lite"/>
    </source>
</evidence>
<sequence>MVVSIRALSICCFVVISLSSSQVSADEKYLLYDVSPNEGFNLRRDVYLRVARFAKDVGYTLVLPPWGPLPHWKGPSGLMWQNFFDIESLNNYTKVIEFRDFMDHFVGDVLIDNVYVLKHAPLTNNIDDAFRSVECGRNIGYRLENGLYEGYFFNEEKIKARKVTCLEITGVSSALAPLFTHDSAVMIDHAEVVLHDGFGDEEYWKLRKSMVFAKKLRNEAEYFIKTRFGNEKFLAVHLRRSDFPIVRPNDVPSIRGAAEQVKKIMRDRGLKNVFLATDGDDKEVEQFLRLVPETLVYHRSTVRFENSQNLIENSSRDLCDSPDTMKGVAVPGVVSKQCSGNRGDLDKPCRPLNGHCGSVEEDPVLKELSMEEKILPGGGSCPNEEQERTLSESREFPESCGKPELSVGKPSLFQSSCPDGSSANFESIAAEQNLLKTSHEKCENEDQEKGVKAQSKVKFEPKCPDSRSLDQPCTDNSCPSVAQHRSEPQLTGKSNVKAVDKGTTESPKTCDCSDSTELGMACAGDTCTPGEHADSIEGESHRPRPPSLTEGQIAIVDQIICSKAEMFVGSFESTFSFRIQEEREILGRAPDTTFNRLCADGETDCRQPTRWTIVN</sequence>
<evidence type="ECO:0000256" key="12">
    <source>
        <dbReference type="ARBA" id="ARBA00048647"/>
    </source>
</evidence>
<dbReference type="GO" id="GO:0006004">
    <property type="term" value="P:fucose metabolic process"/>
    <property type="evidence" value="ECO:0007669"/>
    <property type="project" value="UniProtKB-KW"/>
</dbReference>
<evidence type="ECO:0000313" key="15">
    <source>
        <dbReference type="Proteomes" id="UP000694867"/>
    </source>
</evidence>
<evidence type="ECO:0000256" key="9">
    <source>
        <dbReference type="ARBA" id="ARBA00026232"/>
    </source>
</evidence>
<dbReference type="GeneID" id="100908261"/>
<comment type="similarity">
    <text evidence="8">Belongs to the glycosyltransferase 68 family.</text>
</comment>
<name>A0AAJ6QQQ2_9ACAR</name>
<evidence type="ECO:0000256" key="3">
    <source>
        <dbReference type="ARBA" id="ARBA00012196"/>
    </source>
</evidence>
<evidence type="ECO:0000256" key="10">
    <source>
        <dbReference type="ARBA" id="ARBA00033083"/>
    </source>
</evidence>
<dbReference type="Proteomes" id="UP000694867">
    <property type="component" value="Unplaced"/>
</dbReference>
<keyword evidence="14" id="KW-0732">Signal</keyword>
<evidence type="ECO:0000256" key="2">
    <source>
        <dbReference type="ARBA" id="ARBA00004922"/>
    </source>
</evidence>
<dbReference type="AlphaFoldDB" id="A0AAJ6QQQ2"/>
<feature type="compositionally biased region" description="Basic and acidic residues" evidence="13">
    <location>
        <begin position="440"/>
        <end position="468"/>
    </location>
</feature>
<dbReference type="GO" id="GO:0005783">
    <property type="term" value="C:endoplasmic reticulum"/>
    <property type="evidence" value="ECO:0007669"/>
    <property type="project" value="UniProtKB-SubCell"/>
</dbReference>
<gene>
    <name evidence="16" type="primary">LOC100908261</name>
</gene>
<feature type="region of interest" description="Disordered" evidence="13">
    <location>
        <begin position="440"/>
        <end position="510"/>
    </location>
</feature>
<accession>A0AAJ6QQQ2</accession>
<keyword evidence="15" id="KW-1185">Reference proteome</keyword>
<keyword evidence="7" id="KW-0119">Carbohydrate metabolism</keyword>
<dbReference type="Pfam" id="PF10250">
    <property type="entry name" value="O-FucT"/>
    <property type="match status" value="1"/>
</dbReference>
<dbReference type="PANTHER" id="PTHR13398:SF0">
    <property type="entry name" value="GDP-FUCOSE PROTEIN O-FUCOSYLTRANSFERASE 2"/>
    <property type="match status" value="1"/>
</dbReference>
<feature type="signal peptide" evidence="14">
    <location>
        <begin position="1"/>
        <end position="25"/>
    </location>
</feature>
<comment type="catalytic activity">
    <reaction evidence="11">
        <text>L-threonyl-[protein] + GDP-beta-L-fucose = 3-O-(alpha-L-fucosyl)-L-threonyl-[protein] + GDP + H(+)</text>
        <dbReference type="Rhea" id="RHEA:70491"/>
        <dbReference type="Rhea" id="RHEA-COMP:11060"/>
        <dbReference type="Rhea" id="RHEA-COMP:17915"/>
        <dbReference type="ChEBI" id="CHEBI:15378"/>
        <dbReference type="ChEBI" id="CHEBI:30013"/>
        <dbReference type="ChEBI" id="CHEBI:57273"/>
        <dbReference type="ChEBI" id="CHEBI:58189"/>
        <dbReference type="ChEBI" id="CHEBI:189631"/>
        <dbReference type="EC" id="2.4.1.221"/>
    </reaction>
    <physiologicalReaction direction="left-to-right" evidence="11">
        <dbReference type="Rhea" id="RHEA:70492"/>
    </physiologicalReaction>
</comment>
<evidence type="ECO:0000256" key="7">
    <source>
        <dbReference type="ARBA" id="ARBA00023277"/>
    </source>
</evidence>
<evidence type="ECO:0000256" key="6">
    <source>
        <dbReference type="ARBA" id="ARBA00023253"/>
    </source>
</evidence>
<proteinExistence type="inferred from homology"/>
<protein>
    <recommendedName>
        <fullName evidence="9">GDP-fucose protein O-fucosyltransferase 2</fullName>
        <ecNumber evidence="3">2.4.1.221</ecNumber>
    </recommendedName>
    <alternativeName>
        <fullName evidence="10">Peptide-O-fucosyltransferase 2</fullName>
    </alternativeName>
</protein>
<dbReference type="InterPro" id="IPR045130">
    <property type="entry name" value="OFUT2-like"/>
</dbReference>
<evidence type="ECO:0000256" key="8">
    <source>
        <dbReference type="ARBA" id="ARBA00025803"/>
    </source>
</evidence>
<evidence type="ECO:0000256" key="14">
    <source>
        <dbReference type="SAM" id="SignalP"/>
    </source>
</evidence>
<keyword evidence="5" id="KW-0256">Endoplasmic reticulum</keyword>
<keyword evidence="6" id="KW-0294">Fucose metabolism</keyword>
<dbReference type="PANTHER" id="PTHR13398">
    <property type="entry name" value="GDP-FUCOSE PROTEIN O-FUCOSYLTRANSFERASE 2"/>
    <property type="match status" value="1"/>
</dbReference>
<feature type="compositionally biased region" description="Polar residues" evidence="13">
    <location>
        <begin position="469"/>
        <end position="480"/>
    </location>
</feature>
<dbReference type="Gene3D" id="3.40.50.11340">
    <property type="match status" value="1"/>
</dbReference>
<dbReference type="RefSeq" id="XP_003740722.1">
    <property type="nucleotide sequence ID" value="XM_003740674.2"/>
</dbReference>
<evidence type="ECO:0000256" key="1">
    <source>
        <dbReference type="ARBA" id="ARBA00004240"/>
    </source>
</evidence>
<comment type="pathway">
    <text evidence="2">Protein modification; protein glycosylation.</text>
</comment>
<evidence type="ECO:0000256" key="11">
    <source>
        <dbReference type="ARBA" id="ARBA00047273"/>
    </source>
</evidence>
<evidence type="ECO:0000256" key="5">
    <source>
        <dbReference type="ARBA" id="ARBA00022824"/>
    </source>
</evidence>
<dbReference type="EC" id="2.4.1.221" evidence="3"/>
<evidence type="ECO:0000256" key="4">
    <source>
        <dbReference type="ARBA" id="ARBA00022679"/>
    </source>
</evidence>
<evidence type="ECO:0000313" key="16">
    <source>
        <dbReference type="RefSeq" id="XP_003740722.1"/>
    </source>
</evidence>
<comment type="subcellular location">
    <subcellularLocation>
        <location evidence="1">Endoplasmic reticulum</location>
    </subcellularLocation>
</comment>
<keyword evidence="4" id="KW-0808">Transferase</keyword>
<reference evidence="16" key="1">
    <citation type="submission" date="2025-08" db="UniProtKB">
        <authorList>
            <consortium name="RefSeq"/>
        </authorList>
    </citation>
    <scope>IDENTIFICATION</scope>
</reference>
<dbReference type="GO" id="GO:0046922">
    <property type="term" value="F:peptide-O-fucosyltransferase activity"/>
    <property type="evidence" value="ECO:0007669"/>
    <property type="project" value="UniProtKB-EC"/>
</dbReference>